<reference evidence="4 5" key="1">
    <citation type="submission" date="2017-07" db="EMBL/GenBank/DDBJ databases">
        <title>An improved, manually edited Actinidia chinensis var. chinensis (kiwifruit) genome highlights the challenges associated with draft genomes and gene prediction in plants.</title>
        <authorList>
            <person name="Pilkington S."/>
            <person name="Crowhurst R."/>
            <person name="Hilario E."/>
            <person name="Nardozza S."/>
            <person name="Fraser L."/>
            <person name="Peng Y."/>
            <person name="Gunaseelan K."/>
            <person name="Simpson R."/>
            <person name="Tahir J."/>
            <person name="Deroles S."/>
            <person name="Templeton K."/>
            <person name="Luo Z."/>
            <person name="Davy M."/>
            <person name="Cheng C."/>
            <person name="Mcneilage M."/>
            <person name="Scaglione D."/>
            <person name="Liu Y."/>
            <person name="Zhang Q."/>
            <person name="Datson P."/>
            <person name="De Silva N."/>
            <person name="Gardiner S."/>
            <person name="Bassett H."/>
            <person name="Chagne D."/>
            <person name="Mccallum J."/>
            <person name="Dzierzon H."/>
            <person name="Deng C."/>
            <person name="Wang Y.-Y."/>
            <person name="Barron N."/>
            <person name="Manako K."/>
            <person name="Bowen J."/>
            <person name="Foster T."/>
            <person name="Erridge Z."/>
            <person name="Tiffin H."/>
            <person name="Waite C."/>
            <person name="Davies K."/>
            <person name="Grierson E."/>
            <person name="Laing W."/>
            <person name="Kirk R."/>
            <person name="Chen X."/>
            <person name="Wood M."/>
            <person name="Montefiori M."/>
            <person name="Brummell D."/>
            <person name="Schwinn K."/>
            <person name="Catanach A."/>
            <person name="Fullerton C."/>
            <person name="Li D."/>
            <person name="Meiyalaghan S."/>
            <person name="Nieuwenhuizen N."/>
            <person name="Read N."/>
            <person name="Prakash R."/>
            <person name="Hunter D."/>
            <person name="Zhang H."/>
            <person name="Mckenzie M."/>
            <person name="Knabel M."/>
            <person name="Harris A."/>
            <person name="Allan A."/>
            <person name="Chen A."/>
            <person name="Janssen B."/>
            <person name="Plunkett B."/>
            <person name="Dwamena C."/>
            <person name="Voogd C."/>
            <person name="Leif D."/>
            <person name="Lafferty D."/>
            <person name="Souleyre E."/>
            <person name="Varkonyi-Gasic E."/>
            <person name="Gambi F."/>
            <person name="Hanley J."/>
            <person name="Yao J.-L."/>
            <person name="Cheung J."/>
            <person name="David K."/>
            <person name="Warren B."/>
            <person name="Marsh K."/>
            <person name="Snowden K."/>
            <person name="Lin-Wang K."/>
            <person name="Brian L."/>
            <person name="Martinez-Sanchez M."/>
            <person name="Wang M."/>
            <person name="Ileperuma N."/>
            <person name="Macnee N."/>
            <person name="Campin R."/>
            <person name="Mcatee P."/>
            <person name="Drummond R."/>
            <person name="Espley R."/>
            <person name="Ireland H."/>
            <person name="Wu R."/>
            <person name="Atkinson R."/>
            <person name="Karunairetnam S."/>
            <person name="Bulley S."/>
            <person name="Chunkath S."/>
            <person name="Hanley Z."/>
            <person name="Storey R."/>
            <person name="Thrimawithana A."/>
            <person name="Thomson S."/>
            <person name="David C."/>
            <person name="Testolin R."/>
        </authorList>
    </citation>
    <scope>NUCLEOTIDE SEQUENCE [LARGE SCALE GENOMIC DNA]</scope>
    <source>
        <strain evidence="5">cv. Red5</strain>
        <tissue evidence="4">Young leaf</tissue>
    </source>
</reference>
<name>A0A2R6RP23_ACTCC</name>
<dbReference type="Proteomes" id="UP000241394">
    <property type="component" value="Chromosome LG4"/>
</dbReference>
<evidence type="ECO:0000256" key="3">
    <source>
        <dbReference type="PROSITE-ProRule" id="PRU00708"/>
    </source>
</evidence>
<dbReference type="PANTHER" id="PTHR47926">
    <property type="entry name" value="PENTATRICOPEPTIDE REPEAT-CONTAINING PROTEIN"/>
    <property type="match status" value="1"/>
</dbReference>
<proteinExistence type="inferred from homology"/>
<dbReference type="InterPro" id="IPR046848">
    <property type="entry name" value="E_motif"/>
</dbReference>
<keyword evidence="5" id="KW-1185">Reference proteome</keyword>
<dbReference type="InParanoid" id="A0A2R6RP23"/>
<organism evidence="4 5">
    <name type="scientific">Actinidia chinensis var. chinensis</name>
    <name type="common">Chinese soft-hair kiwi</name>
    <dbReference type="NCBI Taxonomy" id="1590841"/>
    <lineage>
        <taxon>Eukaryota</taxon>
        <taxon>Viridiplantae</taxon>
        <taxon>Streptophyta</taxon>
        <taxon>Embryophyta</taxon>
        <taxon>Tracheophyta</taxon>
        <taxon>Spermatophyta</taxon>
        <taxon>Magnoliopsida</taxon>
        <taxon>eudicotyledons</taxon>
        <taxon>Gunneridae</taxon>
        <taxon>Pentapetalae</taxon>
        <taxon>asterids</taxon>
        <taxon>Ericales</taxon>
        <taxon>Actinidiaceae</taxon>
        <taxon>Actinidia</taxon>
    </lineage>
</organism>
<keyword evidence="1" id="KW-0677">Repeat</keyword>
<reference evidence="5" key="2">
    <citation type="journal article" date="2018" name="BMC Genomics">
        <title>A manually annotated Actinidia chinensis var. chinensis (kiwifruit) genome highlights the challenges associated with draft genomes and gene prediction in plants.</title>
        <authorList>
            <person name="Pilkington S.M."/>
            <person name="Crowhurst R."/>
            <person name="Hilario E."/>
            <person name="Nardozza S."/>
            <person name="Fraser L."/>
            <person name="Peng Y."/>
            <person name="Gunaseelan K."/>
            <person name="Simpson R."/>
            <person name="Tahir J."/>
            <person name="Deroles S.C."/>
            <person name="Templeton K."/>
            <person name="Luo Z."/>
            <person name="Davy M."/>
            <person name="Cheng C."/>
            <person name="McNeilage M."/>
            <person name="Scaglione D."/>
            <person name="Liu Y."/>
            <person name="Zhang Q."/>
            <person name="Datson P."/>
            <person name="De Silva N."/>
            <person name="Gardiner S.E."/>
            <person name="Bassett H."/>
            <person name="Chagne D."/>
            <person name="McCallum J."/>
            <person name="Dzierzon H."/>
            <person name="Deng C."/>
            <person name="Wang Y.Y."/>
            <person name="Barron L."/>
            <person name="Manako K."/>
            <person name="Bowen J."/>
            <person name="Foster T.M."/>
            <person name="Erridge Z.A."/>
            <person name="Tiffin H."/>
            <person name="Waite C.N."/>
            <person name="Davies K.M."/>
            <person name="Grierson E.P."/>
            <person name="Laing W.A."/>
            <person name="Kirk R."/>
            <person name="Chen X."/>
            <person name="Wood M."/>
            <person name="Montefiori M."/>
            <person name="Brummell D.A."/>
            <person name="Schwinn K.E."/>
            <person name="Catanach A."/>
            <person name="Fullerton C."/>
            <person name="Li D."/>
            <person name="Meiyalaghan S."/>
            <person name="Nieuwenhuizen N."/>
            <person name="Read N."/>
            <person name="Prakash R."/>
            <person name="Hunter D."/>
            <person name="Zhang H."/>
            <person name="McKenzie M."/>
            <person name="Knabel M."/>
            <person name="Harris A."/>
            <person name="Allan A.C."/>
            <person name="Gleave A."/>
            <person name="Chen A."/>
            <person name="Janssen B.J."/>
            <person name="Plunkett B."/>
            <person name="Ampomah-Dwamena C."/>
            <person name="Voogd C."/>
            <person name="Leif D."/>
            <person name="Lafferty D."/>
            <person name="Souleyre E.J.F."/>
            <person name="Varkonyi-Gasic E."/>
            <person name="Gambi F."/>
            <person name="Hanley J."/>
            <person name="Yao J.L."/>
            <person name="Cheung J."/>
            <person name="David K.M."/>
            <person name="Warren B."/>
            <person name="Marsh K."/>
            <person name="Snowden K.C."/>
            <person name="Lin-Wang K."/>
            <person name="Brian L."/>
            <person name="Martinez-Sanchez M."/>
            <person name="Wang M."/>
            <person name="Ileperuma N."/>
            <person name="Macnee N."/>
            <person name="Campin R."/>
            <person name="McAtee P."/>
            <person name="Drummond R.S.M."/>
            <person name="Espley R.V."/>
            <person name="Ireland H.S."/>
            <person name="Wu R."/>
            <person name="Atkinson R.G."/>
            <person name="Karunairetnam S."/>
            <person name="Bulley S."/>
            <person name="Chunkath S."/>
            <person name="Hanley Z."/>
            <person name="Storey R."/>
            <person name="Thrimawithana A.H."/>
            <person name="Thomson S."/>
            <person name="David C."/>
            <person name="Testolin R."/>
            <person name="Huang H."/>
            <person name="Hellens R.P."/>
            <person name="Schaffer R.J."/>
        </authorList>
    </citation>
    <scope>NUCLEOTIDE SEQUENCE [LARGE SCALE GENOMIC DNA]</scope>
    <source>
        <strain evidence="5">cv. Red5</strain>
    </source>
</reference>
<dbReference type="Gene3D" id="1.25.40.10">
    <property type="entry name" value="Tetratricopeptide repeat domain"/>
    <property type="match status" value="4"/>
</dbReference>
<dbReference type="InterPro" id="IPR011990">
    <property type="entry name" value="TPR-like_helical_dom_sf"/>
</dbReference>
<evidence type="ECO:0000256" key="1">
    <source>
        <dbReference type="ARBA" id="ARBA00022737"/>
    </source>
</evidence>
<dbReference type="OMA" id="CRAQGNE"/>
<dbReference type="Pfam" id="PF20431">
    <property type="entry name" value="E_motif"/>
    <property type="match status" value="1"/>
</dbReference>
<dbReference type="InterPro" id="IPR046960">
    <property type="entry name" value="PPR_At4g14850-like_plant"/>
</dbReference>
<dbReference type="FunFam" id="1.25.40.10:FF:000797">
    <property type="entry name" value="Pentatricopeptide repeat-containing protein chloroplastic"/>
    <property type="match status" value="1"/>
</dbReference>
<evidence type="ECO:0000313" key="4">
    <source>
        <dbReference type="EMBL" id="PSS31745.1"/>
    </source>
</evidence>
<dbReference type="PROSITE" id="PS51375">
    <property type="entry name" value="PPR"/>
    <property type="match status" value="1"/>
</dbReference>
<dbReference type="STRING" id="1590841.A0A2R6RP23"/>
<dbReference type="GO" id="GO:0005737">
    <property type="term" value="C:cytoplasm"/>
    <property type="evidence" value="ECO:0007669"/>
    <property type="project" value="UniProtKB-ARBA"/>
</dbReference>
<evidence type="ECO:0000313" key="5">
    <source>
        <dbReference type="Proteomes" id="UP000241394"/>
    </source>
</evidence>
<dbReference type="GO" id="GO:0009451">
    <property type="term" value="P:RNA modification"/>
    <property type="evidence" value="ECO:0007669"/>
    <property type="project" value="InterPro"/>
</dbReference>
<dbReference type="GO" id="GO:0003723">
    <property type="term" value="F:RNA binding"/>
    <property type="evidence" value="ECO:0007669"/>
    <property type="project" value="InterPro"/>
</dbReference>
<dbReference type="EMBL" id="NKQK01000004">
    <property type="protein sequence ID" value="PSS31745.1"/>
    <property type="molecule type" value="Genomic_DNA"/>
</dbReference>
<protein>
    <submittedName>
        <fullName evidence="4">Pentatricopeptide repeat-containing protein</fullName>
    </submittedName>
</protein>
<dbReference type="Gramene" id="PSS31745">
    <property type="protein sequence ID" value="PSS31745"/>
    <property type="gene ID" value="CEY00_Acc05015"/>
</dbReference>
<dbReference type="InterPro" id="IPR002885">
    <property type="entry name" value="PPR_rpt"/>
</dbReference>
<dbReference type="OrthoDB" id="185373at2759"/>
<dbReference type="PANTHER" id="PTHR47926:SF533">
    <property type="entry name" value="DYW DOMAIN-CONTAINING PROTEIN"/>
    <property type="match status" value="1"/>
</dbReference>
<gene>
    <name evidence="4" type="ORF">CEY00_Acc05015</name>
</gene>
<accession>A0A2R6RP23</accession>
<sequence>MIKGYMKSGSKEKSLELFGLMPQRNCFSWNLVVSGFAKAGDLQIARGLFDEMPMKNWIAWNSMIHGYAREGCRREAVRLFRELNSDPYAESRGDIFMLATVFGACTDLAALDCGKQIHARIIIDEVEFDSILASSLINLYGKSGDVDSASDVLNMMQDPDNFSLSALISGSLGISENCKQMHARASLDLFCKMNTMGLRTDKVSLASVISAYASISSLELGERVFVRAIVIGLEFDQVVSTSLIDLYCKSALNLFSEMRCAGVVPTDIIFTGVLSACDHCGLIEDRRKWAGCLEEAMSLIEEMPFEADASMWSSVLRGCVTHGDKSLAKRLAKQITDLDPENSGAYMQLSSILATSGAWERSAQIRKMMRDMRIQKNPGCSWAEC</sequence>
<dbReference type="Pfam" id="PF01535">
    <property type="entry name" value="PPR"/>
    <property type="match status" value="4"/>
</dbReference>
<comment type="caution">
    <text evidence="4">The sequence shown here is derived from an EMBL/GenBank/DDBJ whole genome shotgun (WGS) entry which is preliminary data.</text>
</comment>
<evidence type="ECO:0000256" key="2">
    <source>
        <dbReference type="ARBA" id="ARBA00061659"/>
    </source>
</evidence>
<comment type="similarity">
    <text evidence="2">Belongs to the PPR family. PCMP-E subfamily.</text>
</comment>
<dbReference type="AlphaFoldDB" id="A0A2R6RP23"/>
<feature type="repeat" description="PPR" evidence="3">
    <location>
        <begin position="25"/>
        <end position="59"/>
    </location>
</feature>
<dbReference type="NCBIfam" id="TIGR00756">
    <property type="entry name" value="PPR"/>
    <property type="match status" value="3"/>
</dbReference>